<comment type="caution">
    <text evidence="2">The sequence shown here is derived from an EMBL/GenBank/DDBJ whole genome shotgun (WGS) entry which is preliminary data.</text>
</comment>
<dbReference type="PROSITE" id="PS50097">
    <property type="entry name" value="BTB"/>
    <property type="match status" value="1"/>
</dbReference>
<dbReference type="InterPro" id="IPR000210">
    <property type="entry name" value="BTB/POZ_dom"/>
</dbReference>
<dbReference type="SUPFAM" id="SSF54695">
    <property type="entry name" value="POZ domain"/>
    <property type="match status" value="1"/>
</dbReference>
<dbReference type="SMART" id="SM00225">
    <property type="entry name" value="BTB"/>
    <property type="match status" value="1"/>
</dbReference>
<dbReference type="Proteomes" id="UP001153678">
    <property type="component" value="Unassembled WGS sequence"/>
</dbReference>
<keyword evidence="3" id="KW-1185">Reference proteome</keyword>
<sequence>MSTELWELSSKEYINALESGEFSDIELLVGEESNAKVFKAHSVILKIRSPYFRTALSNDWLKKEKNVIKFQKPNISVEIFEIILKYIYSSVIELSHNDIKTNIAILIAADELCLNDLCIYIEEYLLGNDNKSLLKQNFVLIQDVATRFTQFCKLVKFYKINIQQDPSLIFKADDFVTIKQEILLDILVKNNHSVKPIEIWDKLMAWSIAQSNELPSDITKWTHKEVSIFGKVIKLFIPHINFKEISPVDFVQKVKPFKNSFEMGFYVQILEHYSFNDNDSKTIDSKIINSDQAFLIGSAIKITKQGKYNSTYNFKLLVRGSRNGFEVVIFHSLCDVVNEKQAIYVSNSYGPEFGNNKADLRLLYTYKKGQCFKNSYENLIRKNEGEFEIEDYEVFQVIERST</sequence>
<accession>A0A9W4SSM8</accession>
<feature type="domain" description="BTB" evidence="1">
    <location>
        <begin position="23"/>
        <end position="96"/>
    </location>
</feature>
<dbReference type="OrthoDB" id="6359816at2759"/>
<dbReference type="GO" id="GO:0005737">
    <property type="term" value="C:cytoplasm"/>
    <property type="evidence" value="ECO:0007669"/>
    <property type="project" value="TreeGrafter"/>
</dbReference>
<dbReference type="PANTHER" id="PTHR46306:SF1">
    <property type="entry name" value="BTB_POZ DOMAIN-CONTAINING PROTEIN 9"/>
    <property type="match status" value="1"/>
</dbReference>
<organism evidence="2 3">
    <name type="scientific">Funneliformis geosporum</name>
    <dbReference type="NCBI Taxonomy" id="1117311"/>
    <lineage>
        <taxon>Eukaryota</taxon>
        <taxon>Fungi</taxon>
        <taxon>Fungi incertae sedis</taxon>
        <taxon>Mucoromycota</taxon>
        <taxon>Glomeromycotina</taxon>
        <taxon>Glomeromycetes</taxon>
        <taxon>Glomerales</taxon>
        <taxon>Glomeraceae</taxon>
        <taxon>Funneliformis</taxon>
    </lineage>
</organism>
<dbReference type="InterPro" id="IPR011333">
    <property type="entry name" value="SKP1/BTB/POZ_sf"/>
</dbReference>
<dbReference type="AlphaFoldDB" id="A0A9W4SSM8"/>
<evidence type="ECO:0000313" key="2">
    <source>
        <dbReference type="EMBL" id="CAI2179089.1"/>
    </source>
</evidence>
<dbReference type="CDD" id="cd18186">
    <property type="entry name" value="BTB_POZ_ZBTB_KLHL-like"/>
    <property type="match status" value="1"/>
</dbReference>
<proteinExistence type="predicted"/>
<evidence type="ECO:0000313" key="3">
    <source>
        <dbReference type="Proteomes" id="UP001153678"/>
    </source>
</evidence>
<dbReference type="PANTHER" id="PTHR46306">
    <property type="entry name" value="BTB/POZ DOMAIN-CONTAINING PROTEIN 9"/>
    <property type="match status" value="1"/>
</dbReference>
<dbReference type="Pfam" id="PF00651">
    <property type="entry name" value="BTB"/>
    <property type="match status" value="1"/>
</dbReference>
<dbReference type="Gene3D" id="3.30.710.10">
    <property type="entry name" value="Potassium Channel Kv1.1, Chain A"/>
    <property type="match status" value="1"/>
</dbReference>
<evidence type="ECO:0000259" key="1">
    <source>
        <dbReference type="PROSITE" id="PS50097"/>
    </source>
</evidence>
<protein>
    <submittedName>
        <fullName evidence="2">2244_t:CDS:1</fullName>
    </submittedName>
</protein>
<name>A0A9W4SSM8_9GLOM</name>
<dbReference type="EMBL" id="CAMKVN010001986">
    <property type="protein sequence ID" value="CAI2179089.1"/>
    <property type="molecule type" value="Genomic_DNA"/>
</dbReference>
<dbReference type="InterPro" id="IPR052407">
    <property type="entry name" value="BTB_POZ_domain_cont_9"/>
</dbReference>
<reference evidence="2" key="1">
    <citation type="submission" date="2022-08" db="EMBL/GenBank/DDBJ databases">
        <authorList>
            <person name="Kallberg Y."/>
            <person name="Tangrot J."/>
            <person name="Rosling A."/>
        </authorList>
    </citation>
    <scope>NUCLEOTIDE SEQUENCE</scope>
    <source>
        <strain evidence="2">Wild A</strain>
    </source>
</reference>
<gene>
    <name evidence="2" type="ORF">FWILDA_LOCUS8912</name>
</gene>